<dbReference type="Proteomes" id="UP001501337">
    <property type="component" value="Unassembled WGS sequence"/>
</dbReference>
<evidence type="ECO:0000259" key="7">
    <source>
        <dbReference type="PROSITE" id="PS50110"/>
    </source>
</evidence>
<evidence type="ECO:0000256" key="5">
    <source>
        <dbReference type="SAM" id="Coils"/>
    </source>
</evidence>
<dbReference type="PANTHER" id="PTHR43547">
    <property type="entry name" value="TWO-COMPONENT HISTIDINE KINASE"/>
    <property type="match status" value="1"/>
</dbReference>
<feature type="domain" description="Response regulatory" evidence="7">
    <location>
        <begin position="9"/>
        <end position="125"/>
    </location>
</feature>
<dbReference type="Gene3D" id="3.30.450.20">
    <property type="entry name" value="PAS domain"/>
    <property type="match status" value="1"/>
</dbReference>
<accession>A0ABP7PPW1</accession>
<keyword evidence="3 4" id="KW-0597">Phosphoprotein</keyword>
<feature type="modified residue" description="4-aspartylphosphate" evidence="4">
    <location>
        <position position="58"/>
    </location>
</feature>
<dbReference type="PROSITE" id="PS50109">
    <property type="entry name" value="HIS_KIN"/>
    <property type="match status" value="1"/>
</dbReference>
<dbReference type="InterPro" id="IPR004358">
    <property type="entry name" value="Sig_transdc_His_kin-like_C"/>
</dbReference>
<dbReference type="InterPro" id="IPR036890">
    <property type="entry name" value="HATPase_C_sf"/>
</dbReference>
<dbReference type="InterPro" id="IPR003661">
    <property type="entry name" value="HisK_dim/P_dom"/>
</dbReference>
<dbReference type="InterPro" id="IPR005467">
    <property type="entry name" value="His_kinase_dom"/>
</dbReference>
<evidence type="ECO:0000313" key="9">
    <source>
        <dbReference type="Proteomes" id="UP001501337"/>
    </source>
</evidence>
<dbReference type="SUPFAM" id="SSF55785">
    <property type="entry name" value="PYP-like sensor domain (PAS domain)"/>
    <property type="match status" value="1"/>
</dbReference>
<comment type="catalytic activity">
    <reaction evidence="1">
        <text>ATP + protein L-histidine = ADP + protein N-phospho-L-histidine.</text>
        <dbReference type="EC" id="2.7.13.3"/>
    </reaction>
</comment>
<feature type="coiled-coil region" evidence="5">
    <location>
        <begin position="269"/>
        <end position="299"/>
    </location>
</feature>
<evidence type="ECO:0000313" key="8">
    <source>
        <dbReference type="EMBL" id="GAA3969237.1"/>
    </source>
</evidence>
<comment type="caution">
    <text evidence="8">The sequence shown here is derived from an EMBL/GenBank/DDBJ whole genome shotgun (WGS) entry which is preliminary data.</text>
</comment>
<dbReference type="SUPFAM" id="SSF55874">
    <property type="entry name" value="ATPase domain of HSP90 chaperone/DNA topoisomerase II/histidine kinase"/>
    <property type="match status" value="1"/>
</dbReference>
<dbReference type="Gene3D" id="1.10.287.130">
    <property type="match status" value="1"/>
</dbReference>
<keyword evidence="5" id="KW-0175">Coiled coil</keyword>
<dbReference type="SUPFAM" id="SSF52172">
    <property type="entry name" value="CheY-like"/>
    <property type="match status" value="1"/>
</dbReference>
<dbReference type="CDD" id="cd00130">
    <property type="entry name" value="PAS"/>
    <property type="match status" value="1"/>
</dbReference>
<proteinExistence type="predicted"/>
<dbReference type="Pfam" id="PF02518">
    <property type="entry name" value="HATPase_c"/>
    <property type="match status" value="1"/>
</dbReference>
<protein>
    <recommendedName>
        <fullName evidence="2">histidine kinase</fullName>
        <ecNumber evidence="2">2.7.13.3</ecNumber>
    </recommendedName>
</protein>
<dbReference type="Pfam" id="PF00512">
    <property type="entry name" value="HisKA"/>
    <property type="match status" value="1"/>
</dbReference>
<gene>
    <name evidence="8" type="ORF">GCM10022278_28750</name>
</gene>
<dbReference type="EMBL" id="BAABBO010000012">
    <property type="protein sequence ID" value="GAA3969237.1"/>
    <property type="molecule type" value="Genomic_DNA"/>
</dbReference>
<evidence type="ECO:0000256" key="1">
    <source>
        <dbReference type="ARBA" id="ARBA00000085"/>
    </source>
</evidence>
<dbReference type="InterPro" id="IPR036097">
    <property type="entry name" value="HisK_dim/P_sf"/>
</dbReference>
<feature type="domain" description="Histidine kinase" evidence="6">
    <location>
        <begin position="308"/>
        <end position="536"/>
    </location>
</feature>
<organism evidence="8 9">
    <name type="scientific">Allohahella marinimesophila</name>
    <dbReference type="NCBI Taxonomy" id="1054972"/>
    <lineage>
        <taxon>Bacteria</taxon>
        <taxon>Pseudomonadati</taxon>
        <taxon>Pseudomonadota</taxon>
        <taxon>Gammaproteobacteria</taxon>
        <taxon>Oceanospirillales</taxon>
        <taxon>Hahellaceae</taxon>
        <taxon>Allohahella</taxon>
    </lineage>
</organism>
<dbReference type="Pfam" id="PF00072">
    <property type="entry name" value="Response_reg"/>
    <property type="match status" value="1"/>
</dbReference>
<dbReference type="InterPro" id="IPR001789">
    <property type="entry name" value="Sig_transdc_resp-reg_receiver"/>
</dbReference>
<dbReference type="PROSITE" id="PS50110">
    <property type="entry name" value="RESPONSE_REGULATORY"/>
    <property type="match status" value="1"/>
</dbReference>
<dbReference type="Gene3D" id="3.40.50.2300">
    <property type="match status" value="1"/>
</dbReference>
<dbReference type="Pfam" id="PF13426">
    <property type="entry name" value="PAS_9"/>
    <property type="match status" value="1"/>
</dbReference>
<dbReference type="CDD" id="cd19920">
    <property type="entry name" value="REC_PA4781-like"/>
    <property type="match status" value="1"/>
</dbReference>
<dbReference type="SUPFAM" id="SSF47384">
    <property type="entry name" value="Homodimeric domain of signal transducing histidine kinase"/>
    <property type="match status" value="1"/>
</dbReference>
<name>A0ABP7PPW1_9GAMM</name>
<dbReference type="SMART" id="SM00448">
    <property type="entry name" value="REC"/>
    <property type="match status" value="1"/>
</dbReference>
<reference evidence="9" key="1">
    <citation type="journal article" date="2019" name="Int. J. Syst. Evol. Microbiol.">
        <title>The Global Catalogue of Microorganisms (GCM) 10K type strain sequencing project: providing services to taxonomists for standard genome sequencing and annotation.</title>
        <authorList>
            <consortium name="The Broad Institute Genomics Platform"/>
            <consortium name="The Broad Institute Genome Sequencing Center for Infectious Disease"/>
            <person name="Wu L."/>
            <person name="Ma J."/>
        </authorList>
    </citation>
    <scope>NUCLEOTIDE SEQUENCE [LARGE SCALE GENOMIC DNA]</scope>
    <source>
        <strain evidence="9">JCM 17555</strain>
    </source>
</reference>
<keyword evidence="9" id="KW-1185">Reference proteome</keyword>
<dbReference type="EC" id="2.7.13.3" evidence="2"/>
<dbReference type="RefSeq" id="WP_344807567.1">
    <property type="nucleotide sequence ID" value="NZ_BAABBO010000012.1"/>
</dbReference>
<dbReference type="SMART" id="SM00387">
    <property type="entry name" value="HATPase_c"/>
    <property type="match status" value="1"/>
</dbReference>
<dbReference type="InterPro" id="IPR000014">
    <property type="entry name" value="PAS"/>
</dbReference>
<dbReference type="InterPro" id="IPR035965">
    <property type="entry name" value="PAS-like_dom_sf"/>
</dbReference>
<dbReference type="SMART" id="SM00388">
    <property type="entry name" value="HisKA"/>
    <property type="match status" value="1"/>
</dbReference>
<dbReference type="PANTHER" id="PTHR43547:SF2">
    <property type="entry name" value="HYBRID SIGNAL TRANSDUCTION HISTIDINE KINASE C"/>
    <property type="match status" value="1"/>
</dbReference>
<dbReference type="PRINTS" id="PR00344">
    <property type="entry name" value="BCTRLSENSOR"/>
</dbReference>
<evidence type="ECO:0000256" key="4">
    <source>
        <dbReference type="PROSITE-ProRule" id="PRU00169"/>
    </source>
</evidence>
<dbReference type="InterPro" id="IPR003594">
    <property type="entry name" value="HATPase_dom"/>
</dbReference>
<evidence type="ECO:0000259" key="6">
    <source>
        <dbReference type="PROSITE" id="PS50109"/>
    </source>
</evidence>
<dbReference type="CDD" id="cd00082">
    <property type="entry name" value="HisKA"/>
    <property type="match status" value="1"/>
</dbReference>
<dbReference type="InterPro" id="IPR011006">
    <property type="entry name" value="CheY-like_superfamily"/>
</dbReference>
<evidence type="ECO:0000256" key="2">
    <source>
        <dbReference type="ARBA" id="ARBA00012438"/>
    </source>
</evidence>
<dbReference type="Gene3D" id="3.30.565.10">
    <property type="entry name" value="Histidine kinase-like ATPase, C-terminal domain"/>
    <property type="match status" value="1"/>
</dbReference>
<sequence>MKTDTTRGLVLLVDDNPANLKILYETLNGRGYKLLVADSGAKALSIAQKMQPELILLDIMMPGMDGYEVCRRLQQNGLTESVSVVFLSALDDTDAKVLGFELGGVDYISKPFQVKEVIARVDTHLRLRLLEKALGQQNKELLIDNSSILRAMGEGIYGLDKGGQIIFANPAACRANQCEVDTLLGQRFVELQFSGRGAVPGQSSGAATEFDHERMIRHVEQAMADDESIRVEQALFFRPAGGFFPASFQLTIVPDSASSTHAVVVFRDISDKLAQERELEQARLKLEAQRAQLTHVSRLSTMGEMAAGIAHEVNQPLTAIVNYARLASRQLVSLKNRVMATKELEAAAETLEKIEQQSLRASDVIQHIRDFVRKPTEGKTRLSATELAEAIIQLTGIEAKQHSMTLNTDIESKLPELRVEAIQIQQVALNLLRNAMEASLSTASDSVFFRVYHNKAGDNHVHFEIEDRGTGVTEENQPFLFNPFFTTKKTGMGIGLTLCQNIVQAHGGRIGYQPAKLHNSDAESGSLFWFSLPVLAE</sequence>
<evidence type="ECO:0000256" key="3">
    <source>
        <dbReference type="ARBA" id="ARBA00022553"/>
    </source>
</evidence>